<accession>A0A814X7P8</accession>
<evidence type="ECO:0000256" key="5">
    <source>
        <dbReference type="ARBA" id="ARBA00022723"/>
    </source>
</evidence>
<evidence type="ECO:0000313" key="11">
    <source>
        <dbReference type="Proteomes" id="UP000663828"/>
    </source>
</evidence>
<reference evidence="9" key="1">
    <citation type="submission" date="2021-02" db="EMBL/GenBank/DDBJ databases">
        <authorList>
            <person name="Nowell W R."/>
        </authorList>
    </citation>
    <scope>NUCLEOTIDE SEQUENCE</scope>
</reference>
<evidence type="ECO:0000256" key="8">
    <source>
        <dbReference type="ARBA" id="ARBA00023277"/>
    </source>
</evidence>
<keyword evidence="7" id="KW-0460">Magnesium</keyword>
<keyword evidence="5" id="KW-0479">Metal-binding</keyword>
<dbReference type="Proteomes" id="UP000663828">
    <property type="component" value="Unassembled WGS sequence"/>
</dbReference>
<proteinExistence type="inferred from homology"/>
<name>A0A814X7P8_ADIRI</name>
<organism evidence="9 12">
    <name type="scientific">Adineta ricciae</name>
    <name type="common">Rotifer</name>
    <dbReference type="NCBI Taxonomy" id="249248"/>
    <lineage>
        <taxon>Eukaryota</taxon>
        <taxon>Metazoa</taxon>
        <taxon>Spiralia</taxon>
        <taxon>Gnathifera</taxon>
        <taxon>Rotifera</taxon>
        <taxon>Eurotatoria</taxon>
        <taxon>Bdelloidea</taxon>
        <taxon>Adinetida</taxon>
        <taxon>Adinetidae</taxon>
        <taxon>Adineta</taxon>
    </lineage>
</organism>
<evidence type="ECO:0000256" key="2">
    <source>
        <dbReference type="ARBA" id="ARBA00003451"/>
    </source>
</evidence>
<evidence type="ECO:0000256" key="7">
    <source>
        <dbReference type="ARBA" id="ARBA00022842"/>
    </source>
</evidence>
<gene>
    <name evidence="9" type="ORF">EDS130_LOCUS25709</name>
    <name evidence="10" type="ORF">XAT740_LOCUS44583</name>
</gene>
<dbReference type="GO" id="GO:0016787">
    <property type="term" value="F:hydrolase activity"/>
    <property type="evidence" value="ECO:0007669"/>
    <property type="project" value="UniProtKB-KW"/>
</dbReference>
<dbReference type="AlphaFoldDB" id="A0A814X7P8"/>
<dbReference type="PANTHER" id="PTHR31609:SF1">
    <property type="entry name" value="CARBOHYDRATE DEACETYLASE"/>
    <property type="match status" value="1"/>
</dbReference>
<dbReference type="GO" id="GO:0019213">
    <property type="term" value="F:deacetylase activity"/>
    <property type="evidence" value="ECO:0007669"/>
    <property type="project" value="TreeGrafter"/>
</dbReference>
<dbReference type="PANTHER" id="PTHR31609">
    <property type="entry name" value="YDJC DEACETYLASE FAMILY MEMBER"/>
    <property type="match status" value="1"/>
</dbReference>
<comment type="cofactor">
    <cofactor evidence="1">
        <name>Mg(2+)</name>
        <dbReference type="ChEBI" id="CHEBI:18420"/>
    </cofactor>
</comment>
<comment type="caution">
    <text evidence="9">The sequence shown here is derived from an EMBL/GenBank/DDBJ whole genome shotgun (WGS) entry which is preliminary data.</text>
</comment>
<dbReference type="Proteomes" id="UP000663852">
    <property type="component" value="Unassembled WGS sequence"/>
</dbReference>
<evidence type="ECO:0000256" key="1">
    <source>
        <dbReference type="ARBA" id="ARBA00001946"/>
    </source>
</evidence>
<dbReference type="Pfam" id="PF04794">
    <property type="entry name" value="YdjC"/>
    <property type="match status" value="1"/>
</dbReference>
<dbReference type="InterPro" id="IPR006879">
    <property type="entry name" value="YdjC-like"/>
</dbReference>
<keyword evidence="8" id="KW-0119">Carbohydrate metabolism</keyword>
<dbReference type="Gene3D" id="3.20.20.370">
    <property type="entry name" value="Glycoside hydrolase/deacetylase"/>
    <property type="match status" value="1"/>
</dbReference>
<evidence type="ECO:0000256" key="6">
    <source>
        <dbReference type="ARBA" id="ARBA00022801"/>
    </source>
</evidence>
<dbReference type="InterPro" id="IPR011330">
    <property type="entry name" value="Glyco_hydro/deAcase_b/a-brl"/>
</dbReference>
<evidence type="ECO:0000313" key="9">
    <source>
        <dbReference type="EMBL" id="CAF1207639.1"/>
    </source>
</evidence>
<dbReference type="EMBL" id="CAJNOJ010000152">
    <property type="protein sequence ID" value="CAF1207639.1"/>
    <property type="molecule type" value="Genomic_DNA"/>
</dbReference>
<keyword evidence="11" id="KW-1185">Reference proteome</keyword>
<evidence type="ECO:0000313" key="12">
    <source>
        <dbReference type="Proteomes" id="UP000663852"/>
    </source>
</evidence>
<dbReference type="OrthoDB" id="8908051at2759"/>
<keyword evidence="6" id="KW-0378">Hydrolase</keyword>
<protein>
    <recommendedName>
        <fullName evidence="4">Carbohydrate deacetylase</fullName>
    </recommendedName>
</protein>
<comment type="similarity">
    <text evidence="3">Belongs to the YdjC deacetylase family.</text>
</comment>
<comment type="function">
    <text evidence="2">Probably catalyzes the deacetylation of acetylated carbohydrates an important step in the degradation of oligosaccharides.</text>
</comment>
<dbReference type="GO" id="GO:0046872">
    <property type="term" value="F:metal ion binding"/>
    <property type="evidence" value="ECO:0007669"/>
    <property type="project" value="UniProtKB-KW"/>
</dbReference>
<evidence type="ECO:0000256" key="4">
    <source>
        <dbReference type="ARBA" id="ARBA00018477"/>
    </source>
</evidence>
<evidence type="ECO:0000256" key="3">
    <source>
        <dbReference type="ARBA" id="ARBA00008843"/>
    </source>
</evidence>
<evidence type="ECO:0000313" key="10">
    <source>
        <dbReference type="EMBL" id="CAF1572140.1"/>
    </source>
</evidence>
<dbReference type="SUPFAM" id="SSF88713">
    <property type="entry name" value="Glycoside hydrolase/deacetylase"/>
    <property type="match status" value="1"/>
</dbReference>
<dbReference type="EMBL" id="CAJNOR010005674">
    <property type="protein sequence ID" value="CAF1572140.1"/>
    <property type="molecule type" value="Genomic_DNA"/>
</dbReference>
<dbReference type="GO" id="GO:0005975">
    <property type="term" value="P:carbohydrate metabolic process"/>
    <property type="evidence" value="ECO:0007669"/>
    <property type="project" value="InterPro"/>
</dbReference>
<sequence length="299" mass="34488">MSLSNKIKYLIINADDFGYCSNRDSAIIDLFKQQSICSTSLLVNGSSAYQACLAAKLCNLPVGIHLNLTEGRPVTDDLFKIRSLVNTQGLMHGKYGLRRELEQGTIRREHVQHEIQMQINRYKEFTGGKLPSHIDGHQHIHVHPLIVESVARVAKQYHIDYIRVPNDQTIDSFEMGQQSFYREIVQEARMAMNVFDRHSLIYPKYFLGITLMGKEFTLENIERCLQMLEKNQTENIYVELMCHPGHPCDRFLGGCGTNTPDEFSQSDDREHEYRLLSSRQLKVLFEKYNVQLCSYASMC</sequence>